<keyword evidence="14" id="KW-0968">Cytoplasmic vesicle</keyword>
<comment type="catalytic activity">
    <reaction evidence="18">
        <text>N-acetyl-L-aspartyl-L-glutamate(out) = N-acetyl-L-aspartyl-L-glutamate(in)</text>
        <dbReference type="Rhea" id="RHEA:72599"/>
        <dbReference type="ChEBI" id="CHEBI:76931"/>
    </reaction>
    <physiologicalReaction direction="left-to-right" evidence="18">
        <dbReference type="Rhea" id="RHEA:72600"/>
    </physiologicalReaction>
</comment>
<dbReference type="STRING" id="400727.A0A2T7PCL4"/>
<evidence type="ECO:0000256" key="17">
    <source>
        <dbReference type="ARBA" id="ARBA00050625"/>
    </source>
</evidence>
<dbReference type="SUPFAM" id="SSF103473">
    <property type="entry name" value="MFS general substrate transporter"/>
    <property type="match status" value="1"/>
</dbReference>
<evidence type="ECO:0000256" key="22">
    <source>
        <dbReference type="ARBA" id="ARBA00069713"/>
    </source>
</evidence>
<dbReference type="GO" id="GO:0006820">
    <property type="term" value="P:monoatomic anion transport"/>
    <property type="evidence" value="ECO:0007669"/>
    <property type="project" value="TreeGrafter"/>
</dbReference>
<dbReference type="GO" id="GO:0015293">
    <property type="term" value="F:symporter activity"/>
    <property type="evidence" value="ECO:0007669"/>
    <property type="project" value="UniProtKB-KW"/>
</dbReference>
<accession>A0A2T7PCL4</accession>
<dbReference type="Gene3D" id="1.20.1250.20">
    <property type="entry name" value="MFS general substrate transporter like domains"/>
    <property type="match status" value="2"/>
</dbReference>
<feature type="transmembrane region" description="Helical" evidence="26">
    <location>
        <begin position="159"/>
        <end position="182"/>
    </location>
</feature>
<dbReference type="FunFam" id="1.20.1250.20:FF:000067">
    <property type="entry name" value="sialin isoform X2"/>
    <property type="match status" value="1"/>
</dbReference>
<evidence type="ECO:0000259" key="27">
    <source>
        <dbReference type="PROSITE" id="PS50850"/>
    </source>
</evidence>
<dbReference type="GO" id="GO:0005765">
    <property type="term" value="C:lysosomal membrane"/>
    <property type="evidence" value="ECO:0007669"/>
    <property type="project" value="UniProtKB-SubCell"/>
</dbReference>
<evidence type="ECO:0000256" key="7">
    <source>
        <dbReference type="ARBA" id="ARBA00022692"/>
    </source>
</evidence>
<evidence type="ECO:0000256" key="14">
    <source>
        <dbReference type="ARBA" id="ARBA00023329"/>
    </source>
</evidence>
<evidence type="ECO:0000256" key="21">
    <source>
        <dbReference type="ARBA" id="ARBA00056891"/>
    </source>
</evidence>
<gene>
    <name evidence="28" type="ORF">C0Q70_10419</name>
</gene>
<evidence type="ECO:0000256" key="10">
    <source>
        <dbReference type="ARBA" id="ARBA00023018"/>
    </source>
</evidence>
<keyword evidence="7 26" id="KW-0812">Transmembrane</keyword>
<dbReference type="AlphaFoldDB" id="A0A2T7PCL4"/>
<dbReference type="PANTHER" id="PTHR11662">
    <property type="entry name" value="SOLUTE CARRIER FAMILY 17"/>
    <property type="match status" value="1"/>
</dbReference>
<feature type="transmembrane region" description="Helical" evidence="26">
    <location>
        <begin position="133"/>
        <end position="153"/>
    </location>
</feature>
<feature type="transmembrane region" description="Helical" evidence="26">
    <location>
        <begin position="194"/>
        <end position="216"/>
    </location>
</feature>
<feature type="transmembrane region" description="Helical" evidence="26">
    <location>
        <begin position="228"/>
        <end position="246"/>
    </location>
</feature>
<feature type="transmembrane region" description="Helical" evidence="26">
    <location>
        <begin position="21"/>
        <end position="42"/>
    </location>
</feature>
<evidence type="ECO:0000256" key="6">
    <source>
        <dbReference type="ARBA" id="ARBA00022475"/>
    </source>
</evidence>
<comment type="caution">
    <text evidence="28">The sequence shown here is derived from an EMBL/GenBank/DDBJ whole genome shotgun (WGS) entry which is preliminary data.</text>
</comment>
<feature type="transmembrane region" description="Helical" evidence="26">
    <location>
        <begin position="330"/>
        <end position="350"/>
    </location>
</feature>
<dbReference type="EMBL" id="PZQS01000005">
    <property type="protein sequence ID" value="PVD31141.1"/>
    <property type="molecule type" value="Genomic_DNA"/>
</dbReference>
<feature type="transmembrane region" description="Helical" evidence="26">
    <location>
        <begin position="371"/>
        <end position="389"/>
    </location>
</feature>
<dbReference type="GO" id="GO:0030672">
    <property type="term" value="C:synaptic vesicle membrane"/>
    <property type="evidence" value="ECO:0007669"/>
    <property type="project" value="UniProtKB-SubCell"/>
</dbReference>
<dbReference type="GO" id="GO:0046942">
    <property type="term" value="P:carboxylic acid transport"/>
    <property type="evidence" value="ECO:0007669"/>
    <property type="project" value="UniProtKB-ARBA"/>
</dbReference>
<evidence type="ECO:0000256" key="20">
    <source>
        <dbReference type="ARBA" id="ARBA00051612"/>
    </source>
</evidence>
<keyword evidence="29" id="KW-1185">Reference proteome</keyword>
<evidence type="ECO:0000256" key="8">
    <source>
        <dbReference type="ARBA" id="ARBA00022847"/>
    </source>
</evidence>
<evidence type="ECO:0000256" key="12">
    <source>
        <dbReference type="ARBA" id="ARBA00023180"/>
    </source>
</evidence>
<keyword evidence="11 26" id="KW-0472">Membrane</keyword>
<reference evidence="28 29" key="1">
    <citation type="submission" date="2018-04" db="EMBL/GenBank/DDBJ databases">
        <title>The genome of golden apple snail Pomacea canaliculata provides insight into stress tolerance and invasive adaptation.</title>
        <authorList>
            <person name="Liu C."/>
            <person name="Liu B."/>
            <person name="Ren Y."/>
            <person name="Zhang Y."/>
            <person name="Wang H."/>
            <person name="Li S."/>
            <person name="Jiang F."/>
            <person name="Yin L."/>
            <person name="Zhang G."/>
            <person name="Qian W."/>
            <person name="Fan W."/>
        </authorList>
    </citation>
    <scope>NUCLEOTIDE SEQUENCE [LARGE SCALE GENOMIC DNA]</scope>
    <source>
        <strain evidence="28">SZHN2017</strain>
        <tissue evidence="28">Muscle</tissue>
    </source>
</reference>
<evidence type="ECO:0000256" key="1">
    <source>
        <dbReference type="ARBA" id="ARBA00004432"/>
    </source>
</evidence>
<dbReference type="CDD" id="cd17318">
    <property type="entry name" value="MFS_SLC17"/>
    <property type="match status" value="1"/>
</dbReference>
<keyword evidence="6" id="KW-1003">Cell membrane</keyword>
<dbReference type="OrthoDB" id="2985014at2759"/>
<dbReference type="InterPro" id="IPR011701">
    <property type="entry name" value="MFS"/>
</dbReference>
<feature type="domain" description="Major facilitator superfamily (MFS) profile" evidence="27">
    <location>
        <begin position="34"/>
        <end position="503"/>
    </location>
</feature>
<evidence type="ECO:0000256" key="26">
    <source>
        <dbReference type="SAM" id="Phobius"/>
    </source>
</evidence>
<evidence type="ECO:0000256" key="5">
    <source>
        <dbReference type="ARBA" id="ARBA00022448"/>
    </source>
</evidence>
<keyword evidence="9 26" id="KW-1133">Transmembrane helix</keyword>
<dbReference type="Proteomes" id="UP000245119">
    <property type="component" value="Linkage Group LG5"/>
</dbReference>
<feature type="transmembrane region" description="Helical" evidence="26">
    <location>
        <begin position="479"/>
        <end position="503"/>
    </location>
</feature>
<keyword evidence="8" id="KW-0769">Symport</keyword>
<dbReference type="GO" id="GO:0016323">
    <property type="term" value="C:basolateral plasma membrane"/>
    <property type="evidence" value="ECO:0007669"/>
    <property type="project" value="UniProtKB-SubCell"/>
</dbReference>
<comment type="catalytic activity">
    <reaction evidence="17">
        <text>N-acetylneuraminate(in) + H(+)(in) = N-acetylneuraminate(out) + H(+)(out)</text>
        <dbReference type="Rhea" id="RHEA:28987"/>
        <dbReference type="ChEBI" id="CHEBI:15378"/>
        <dbReference type="ChEBI" id="CHEBI:35418"/>
    </reaction>
    <physiologicalReaction direction="right-to-left" evidence="17">
        <dbReference type="Rhea" id="RHEA:28989"/>
    </physiologicalReaction>
</comment>
<name>A0A2T7PCL4_POMCA</name>
<evidence type="ECO:0000256" key="3">
    <source>
        <dbReference type="ARBA" id="ARBA00004638"/>
    </source>
</evidence>
<proteinExistence type="predicted"/>
<organism evidence="28 29">
    <name type="scientific">Pomacea canaliculata</name>
    <name type="common">Golden apple snail</name>
    <dbReference type="NCBI Taxonomy" id="400727"/>
    <lineage>
        <taxon>Eukaryota</taxon>
        <taxon>Metazoa</taxon>
        <taxon>Spiralia</taxon>
        <taxon>Lophotrochozoa</taxon>
        <taxon>Mollusca</taxon>
        <taxon>Gastropoda</taxon>
        <taxon>Caenogastropoda</taxon>
        <taxon>Architaenioglossa</taxon>
        <taxon>Ampullarioidea</taxon>
        <taxon>Ampullariidae</taxon>
        <taxon>Pomacea</taxon>
    </lineage>
</organism>
<feature type="transmembrane region" description="Helical" evidence="26">
    <location>
        <begin position="106"/>
        <end position="126"/>
    </location>
</feature>
<comment type="subcellular location">
    <subcellularLocation>
        <location evidence="2">Basolateral cell membrane</location>
        <topology evidence="2">Multi-pass membrane protein</topology>
    </subcellularLocation>
    <subcellularLocation>
        <location evidence="3">Cytoplasmic vesicle</location>
        <location evidence="3">Secretory vesicle membrane</location>
        <topology evidence="3">Multi-pass membrane protein</topology>
    </subcellularLocation>
    <subcellularLocation>
        <location evidence="1">Cytoplasmic vesicle</location>
        <location evidence="1">Secretory vesicle</location>
        <location evidence="1">Synaptic vesicle membrane</location>
    </subcellularLocation>
    <subcellularLocation>
        <location evidence="4">Lysosome membrane</location>
    </subcellularLocation>
</comment>
<dbReference type="InterPro" id="IPR036259">
    <property type="entry name" value="MFS_trans_sf"/>
</dbReference>
<evidence type="ECO:0000256" key="25">
    <source>
        <dbReference type="ARBA" id="ARBA00081925"/>
    </source>
</evidence>
<dbReference type="InterPro" id="IPR020846">
    <property type="entry name" value="MFS_dom"/>
</dbReference>
<protein>
    <recommendedName>
        <fullName evidence="22">Sialin</fullName>
    </recommendedName>
    <alternativeName>
        <fullName evidence="25">H(+)/nitrate cotransporter</fullName>
    </alternativeName>
    <alternativeName>
        <fullName evidence="23">H(+)/sialic acid cotransporter</fullName>
    </alternativeName>
    <alternativeName>
        <fullName evidence="24">Vesicular excitatory amino acid transporter</fullName>
    </alternativeName>
</protein>
<comment type="catalytic activity">
    <reaction evidence="15">
        <text>2 nitrate(out) + H(+)(out) = 2 nitrate(in) + H(+)(in)</text>
        <dbReference type="Rhea" id="RHEA:71539"/>
        <dbReference type="ChEBI" id="CHEBI:15378"/>
        <dbReference type="ChEBI" id="CHEBI:17632"/>
    </reaction>
    <physiologicalReaction direction="left-to-right" evidence="15">
        <dbReference type="Rhea" id="RHEA:71540"/>
    </physiologicalReaction>
</comment>
<evidence type="ECO:0000256" key="19">
    <source>
        <dbReference type="ARBA" id="ARBA00051447"/>
    </source>
</evidence>
<feature type="transmembrane region" description="Helical" evidence="26">
    <location>
        <begin position="422"/>
        <end position="444"/>
    </location>
</feature>
<evidence type="ECO:0000313" key="29">
    <source>
        <dbReference type="Proteomes" id="UP000245119"/>
    </source>
</evidence>
<sequence>MGKRKIEFLPDGAIDMKEVPFWTSARLCLAVIGFLGFIFVYALRVNLSVAVVCMVNRTAVAAISRDDNSSAGVGDEECAALSTGNATSGSSVEDGNIEWDKKTQGMVLGSFFWGYLASQIPAGWLATRIGGKWLFGVAMLVAALLTIITPVVAENTFVGLMVVRILLGAASGVTFPAMHCMWGSWAPPLERTKLMAFTYAGAQVGNIITFPLAGFLCKYGFAGGWPSIFYVIGGVALLWVVVWMLFTSNTPAQHRRITDIERRYIQSSLQSNDTDDTKRPSIPWRGIATSMPNYAIIVSNITSDWGAYTLLTSIPTYISEVLKFDIASNGLVSALPYIGMWATMNISGWLSDLLRRHRLLSTGNTRKLMDAFGKYSVVAGLLLVGLGYVDCTQPAVAIALLVLGVSIAGFQYSGFLVNHVDIAPAFAGILFGISNSIAAVTGFLSPVVVGIITEEVCCMCVCEGFEGAFRQADEAEWQIVFYVAAAIYLFGAIFYVIFASGVLQPWASGASKTLEVDDGGLAMAESPVDKGDNDVEQKERLMRNVTNDRL</sequence>
<keyword evidence="5" id="KW-0813">Transport</keyword>
<keyword evidence="13" id="KW-0458">Lysosome</keyword>
<evidence type="ECO:0000313" key="28">
    <source>
        <dbReference type="EMBL" id="PVD31141.1"/>
    </source>
</evidence>
<dbReference type="InterPro" id="IPR050382">
    <property type="entry name" value="MFS_Na/Anion_cotransporter"/>
</dbReference>
<evidence type="ECO:0000256" key="24">
    <source>
        <dbReference type="ARBA" id="ARBA00081195"/>
    </source>
</evidence>
<keyword evidence="10" id="KW-0770">Synapse</keyword>
<dbReference type="FunFam" id="1.20.1250.20:FF:000003">
    <property type="entry name" value="Solute carrier family 17 member 3"/>
    <property type="match status" value="1"/>
</dbReference>
<evidence type="ECO:0000256" key="11">
    <source>
        <dbReference type="ARBA" id="ARBA00023136"/>
    </source>
</evidence>
<comment type="function">
    <text evidence="21">Receptor for CM101, a polysaccharide produced by group B Streptococcus with antipathoangiogenic properties.</text>
</comment>
<evidence type="ECO:0000256" key="23">
    <source>
        <dbReference type="ARBA" id="ARBA00080244"/>
    </source>
</evidence>
<dbReference type="Pfam" id="PF07690">
    <property type="entry name" value="MFS_1"/>
    <property type="match status" value="1"/>
</dbReference>
<evidence type="ECO:0000256" key="15">
    <source>
        <dbReference type="ARBA" id="ARBA00050101"/>
    </source>
</evidence>
<keyword evidence="12" id="KW-0325">Glycoprotein</keyword>
<feature type="transmembrane region" description="Helical" evidence="26">
    <location>
        <begin position="395"/>
        <end position="415"/>
    </location>
</feature>
<comment type="catalytic activity">
    <reaction evidence="16">
        <text>L-aspartate(out) = L-aspartate(in)</text>
        <dbReference type="Rhea" id="RHEA:66332"/>
        <dbReference type="ChEBI" id="CHEBI:29991"/>
    </reaction>
    <physiologicalReaction direction="left-to-right" evidence="16">
        <dbReference type="Rhea" id="RHEA:66333"/>
    </physiologicalReaction>
</comment>
<evidence type="ECO:0000256" key="18">
    <source>
        <dbReference type="ARBA" id="ARBA00051403"/>
    </source>
</evidence>
<dbReference type="PROSITE" id="PS50850">
    <property type="entry name" value="MFS"/>
    <property type="match status" value="1"/>
</dbReference>
<dbReference type="PANTHER" id="PTHR11662:SF399">
    <property type="entry name" value="FI19708P1-RELATED"/>
    <property type="match status" value="1"/>
</dbReference>
<evidence type="ECO:0000256" key="16">
    <source>
        <dbReference type="ARBA" id="ARBA00050554"/>
    </source>
</evidence>
<comment type="catalytic activity">
    <reaction evidence="19">
        <text>L-glutamate(out) = L-glutamate(in)</text>
        <dbReference type="Rhea" id="RHEA:66336"/>
        <dbReference type="ChEBI" id="CHEBI:29985"/>
    </reaction>
    <physiologicalReaction direction="left-to-right" evidence="19">
        <dbReference type="Rhea" id="RHEA:66337"/>
    </physiologicalReaction>
</comment>
<evidence type="ECO:0000256" key="13">
    <source>
        <dbReference type="ARBA" id="ARBA00023228"/>
    </source>
</evidence>
<comment type="catalytic activity">
    <reaction evidence="20">
        <text>D-glucuronate(out) + H(+)(out) = D-glucuronate(in) + H(+)(in)</text>
        <dbReference type="Rhea" id="RHEA:72591"/>
        <dbReference type="ChEBI" id="CHEBI:15378"/>
        <dbReference type="ChEBI" id="CHEBI:58720"/>
    </reaction>
    <physiologicalReaction direction="left-to-right" evidence="20">
        <dbReference type="Rhea" id="RHEA:72592"/>
    </physiologicalReaction>
</comment>
<evidence type="ECO:0000256" key="9">
    <source>
        <dbReference type="ARBA" id="ARBA00022989"/>
    </source>
</evidence>
<evidence type="ECO:0000256" key="2">
    <source>
        <dbReference type="ARBA" id="ARBA00004554"/>
    </source>
</evidence>
<evidence type="ECO:0000256" key="4">
    <source>
        <dbReference type="ARBA" id="ARBA00004656"/>
    </source>
</evidence>